<dbReference type="Proteomes" id="UP000461443">
    <property type="component" value="Unassembled WGS sequence"/>
</dbReference>
<evidence type="ECO:0000256" key="1">
    <source>
        <dbReference type="ARBA" id="ARBA00004196"/>
    </source>
</evidence>
<name>A0A845SDN9_9GAMM</name>
<dbReference type="SMART" id="SM00062">
    <property type="entry name" value="PBPb"/>
    <property type="match status" value="1"/>
</dbReference>
<dbReference type="AlphaFoldDB" id="A0A845SDN9"/>
<dbReference type="PANTHER" id="PTHR35936">
    <property type="entry name" value="MEMBRANE-BOUND LYTIC MUREIN TRANSGLYCOSYLASE F"/>
    <property type="match status" value="1"/>
</dbReference>
<comment type="subcellular location">
    <subcellularLocation>
        <location evidence="1">Cell envelope</location>
    </subcellularLocation>
</comment>
<comment type="caution">
    <text evidence="6">The sequence shown here is derived from an EMBL/GenBank/DDBJ whole genome shotgun (WGS) entry which is preliminary data.</text>
</comment>
<evidence type="ECO:0000256" key="2">
    <source>
        <dbReference type="ARBA" id="ARBA00010333"/>
    </source>
</evidence>
<dbReference type="InterPro" id="IPR001638">
    <property type="entry name" value="Solute-binding_3/MltF_N"/>
</dbReference>
<evidence type="ECO:0000313" key="7">
    <source>
        <dbReference type="Proteomes" id="UP000461443"/>
    </source>
</evidence>
<dbReference type="InterPro" id="IPR018313">
    <property type="entry name" value="SBP_3_CS"/>
</dbReference>
<dbReference type="Pfam" id="PF00497">
    <property type="entry name" value="SBP_bac_3"/>
    <property type="match status" value="1"/>
</dbReference>
<reference evidence="6 7" key="2">
    <citation type="submission" date="2020-02" db="EMBL/GenBank/DDBJ databases">
        <title>The new genus of Enterobacteriales.</title>
        <authorList>
            <person name="Kim I.S."/>
        </authorList>
    </citation>
    <scope>NUCLEOTIDE SEQUENCE [LARGE SCALE GENOMIC DNA]</scope>
    <source>
        <strain evidence="6 7">SAP-6</strain>
    </source>
</reference>
<keyword evidence="7" id="KW-1185">Reference proteome</keyword>
<comment type="similarity">
    <text evidence="2 4">Belongs to the bacterial solute-binding protein 3 family.</text>
</comment>
<dbReference type="Gene3D" id="3.40.190.10">
    <property type="entry name" value="Periplasmic binding protein-like II"/>
    <property type="match status" value="2"/>
</dbReference>
<evidence type="ECO:0000259" key="5">
    <source>
        <dbReference type="SMART" id="SM00062"/>
    </source>
</evidence>
<dbReference type="PANTHER" id="PTHR35936:SF19">
    <property type="entry name" value="AMINO-ACID-BINDING PROTEIN YXEM-RELATED"/>
    <property type="match status" value="1"/>
</dbReference>
<dbReference type="CDD" id="cd13709">
    <property type="entry name" value="PBP2_YxeM"/>
    <property type="match status" value="1"/>
</dbReference>
<accession>A0A845SDN9</accession>
<evidence type="ECO:0000256" key="4">
    <source>
        <dbReference type="RuleBase" id="RU003744"/>
    </source>
</evidence>
<dbReference type="GO" id="GO:0030288">
    <property type="term" value="C:outer membrane-bounded periplasmic space"/>
    <property type="evidence" value="ECO:0007669"/>
    <property type="project" value="UniProtKB-ARBA"/>
</dbReference>
<keyword evidence="3" id="KW-0732">Signal</keyword>
<dbReference type="EMBL" id="WUBS01000001">
    <property type="protein sequence ID" value="NDL61487.1"/>
    <property type="molecule type" value="Genomic_DNA"/>
</dbReference>
<sequence>MGVAATLAGCDNSGSAAQDKVIRLGATGQSFPSSYKENDKLVGYDVEVAETIAHDLGYKVVWTTADFSGLLGQLEAGKLDSIANNFVVTAKRQEKYNFSTSYLTYSSQIVTSAQNKDINSLDDLKGRTVAGVLGSNHITNLRAAFPDNSITIRTYETRDGAMSDTLNNRVQGYVNSKPVLLAEINKHQLPLKLVGPALTDEGVSFPFAKTPEGDRLLGLYNQELDKMREDGRLKALSEKYFGDDLSQVK</sequence>
<dbReference type="PROSITE" id="PS01039">
    <property type="entry name" value="SBP_BACTERIAL_3"/>
    <property type="match status" value="1"/>
</dbReference>
<reference evidence="6 7" key="1">
    <citation type="submission" date="2019-12" db="EMBL/GenBank/DDBJ databases">
        <authorList>
            <person name="Lee S.D."/>
        </authorList>
    </citation>
    <scope>NUCLEOTIDE SEQUENCE [LARGE SCALE GENOMIC DNA]</scope>
    <source>
        <strain evidence="6 7">SAP-6</strain>
    </source>
</reference>
<proteinExistence type="inferred from homology"/>
<dbReference type="SUPFAM" id="SSF53850">
    <property type="entry name" value="Periplasmic binding protein-like II"/>
    <property type="match status" value="1"/>
</dbReference>
<protein>
    <submittedName>
        <fullName evidence="6">Transporter substrate-binding domain-containing protein</fullName>
    </submittedName>
</protein>
<evidence type="ECO:0000256" key="3">
    <source>
        <dbReference type="ARBA" id="ARBA00022729"/>
    </source>
</evidence>
<feature type="domain" description="Solute-binding protein family 3/N-terminal" evidence="5">
    <location>
        <begin position="21"/>
        <end position="244"/>
    </location>
</feature>
<organism evidence="6 7">
    <name type="scientific">Acerihabitans arboris</name>
    <dbReference type="NCBI Taxonomy" id="2691583"/>
    <lineage>
        <taxon>Bacteria</taxon>
        <taxon>Pseudomonadati</taxon>
        <taxon>Pseudomonadota</taxon>
        <taxon>Gammaproteobacteria</taxon>
        <taxon>Enterobacterales</taxon>
        <taxon>Pectobacteriaceae</taxon>
        <taxon>Acerihabitans</taxon>
    </lineage>
</organism>
<evidence type="ECO:0000313" key="6">
    <source>
        <dbReference type="EMBL" id="NDL61487.1"/>
    </source>
</evidence>
<gene>
    <name evidence="6" type="ORF">GRH90_01730</name>
</gene>